<evidence type="ECO:0000313" key="13">
    <source>
        <dbReference type="EMBL" id="KAJ0987090.1"/>
    </source>
</evidence>
<keyword evidence="5 11" id="KW-0732">Signal</keyword>
<evidence type="ECO:0000256" key="7">
    <source>
        <dbReference type="ARBA" id="ARBA00022989"/>
    </source>
</evidence>
<evidence type="ECO:0000256" key="3">
    <source>
        <dbReference type="ARBA" id="ARBA00022614"/>
    </source>
</evidence>
<gene>
    <name evidence="13" type="ORF">J5N97_005446</name>
</gene>
<keyword evidence="8" id="KW-0472">Membrane</keyword>
<comment type="caution">
    <text evidence="13">The sequence shown here is derived from an EMBL/GenBank/DDBJ whole genome shotgun (WGS) entry which is preliminary data.</text>
</comment>
<dbReference type="Pfam" id="PF13855">
    <property type="entry name" value="LRR_8"/>
    <property type="match status" value="1"/>
</dbReference>
<evidence type="ECO:0000256" key="2">
    <source>
        <dbReference type="ARBA" id="ARBA00004196"/>
    </source>
</evidence>
<dbReference type="Gene3D" id="3.80.10.10">
    <property type="entry name" value="Ribonuclease Inhibitor"/>
    <property type="match status" value="1"/>
</dbReference>
<evidence type="ECO:0000256" key="6">
    <source>
        <dbReference type="ARBA" id="ARBA00022737"/>
    </source>
</evidence>
<evidence type="ECO:0000313" key="14">
    <source>
        <dbReference type="Proteomes" id="UP001085076"/>
    </source>
</evidence>
<feature type="signal peptide" evidence="11">
    <location>
        <begin position="1"/>
        <end position="28"/>
    </location>
</feature>
<protein>
    <recommendedName>
        <fullName evidence="12">Leucine-rich repeat-containing N-terminal plant-type domain-containing protein</fullName>
    </recommendedName>
</protein>
<keyword evidence="3" id="KW-0433">Leucine-rich repeat</keyword>
<evidence type="ECO:0000256" key="1">
    <source>
        <dbReference type="ARBA" id="ARBA00004167"/>
    </source>
</evidence>
<feature type="chain" id="PRO_5039062088" description="Leucine-rich repeat-containing N-terminal plant-type domain-containing protein" evidence="11">
    <location>
        <begin position="29"/>
        <end position="334"/>
    </location>
</feature>
<dbReference type="FunFam" id="3.80.10.10:FF:000041">
    <property type="entry name" value="LRR receptor-like serine/threonine-protein kinase ERECTA"/>
    <property type="match status" value="1"/>
</dbReference>
<dbReference type="OrthoDB" id="676979at2759"/>
<accession>A0A9D5HRW7</accession>
<keyword evidence="7" id="KW-1133">Transmembrane helix</keyword>
<dbReference type="SUPFAM" id="SSF52058">
    <property type="entry name" value="L domain-like"/>
    <property type="match status" value="1"/>
</dbReference>
<dbReference type="InterPro" id="IPR051848">
    <property type="entry name" value="PGIP"/>
</dbReference>
<keyword evidence="4" id="KW-0812">Transmembrane</keyword>
<dbReference type="PANTHER" id="PTHR48059">
    <property type="entry name" value="POLYGALACTURONASE INHIBITOR 1"/>
    <property type="match status" value="1"/>
</dbReference>
<proteinExistence type="inferred from homology"/>
<organism evidence="13 14">
    <name type="scientific">Dioscorea zingiberensis</name>
    <dbReference type="NCBI Taxonomy" id="325984"/>
    <lineage>
        <taxon>Eukaryota</taxon>
        <taxon>Viridiplantae</taxon>
        <taxon>Streptophyta</taxon>
        <taxon>Embryophyta</taxon>
        <taxon>Tracheophyta</taxon>
        <taxon>Spermatophyta</taxon>
        <taxon>Magnoliopsida</taxon>
        <taxon>Liliopsida</taxon>
        <taxon>Dioscoreales</taxon>
        <taxon>Dioscoreaceae</taxon>
        <taxon>Dioscorea</taxon>
    </lineage>
</organism>
<feature type="domain" description="Leucine-rich repeat-containing N-terminal plant-type" evidence="12">
    <location>
        <begin position="33"/>
        <end position="70"/>
    </location>
</feature>
<reference evidence="13" key="1">
    <citation type="submission" date="2021-03" db="EMBL/GenBank/DDBJ databases">
        <authorList>
            <person name="Li Z."/>
            <person name="Yang C."/>
        </authorList>
    </citation>
    <scope>NUCLEOTIDE SEQUENCE</scope>
    <source>
        <strain evidence="13">Dzin_1.0</strain>
        <tissue evidence="13">Leaf</tissue>
    </source>
</reference>
<evidence type="ECO:0000259" key="12">
    <source>
        <dbReference type="Pfam" id="PF08263"/>
    </source>
</evidence>
<evidence type="ECO:0000256" key="4">
    <source>
        <dbReference type="ARBA" id="ARBA00022692"/>
    </source>
</evidence>
<name>A0A9D5HRW7_9LILI</name>
<dbReference type="GO" id="GO:0016020">
    <property type="term" value="C:membrane"/>
    <property type="evidence" value="ECO:0007669"/>
    <property type="project" value="UniProtKB-SubCell"/>
</dbReference>
<dbReference type="InterPro" id="IPR013210">
    <property type="entry name" value="LRR_N_plant-typ"/>
</dbReference>
<dbReference type="InterPro" id="IPR001611">
    <property type="entry name" value="Leu-rich_rpt"/>
</dbReference>
<dbReference type="Pfam" id="PF00560">
    <property type="entry name" value="LRR_1"/>
    <property type="match status" value="2"/>
</dbReference>
<sequence length="334" mass="35999">MAAKSPPMLSILLFSVFILSSSPAPAIAGKCNKDDKKALIAIKAHFNDAYHFASWTNTSACCDWYGVECSPDSGRVTGLYVIQDNLVGTLPSAIGDLPLLTSLRFHKLPNLTGSIPESITKLQSLSVLILSWNSLSGPIPSFLNSLRALTVLDLSFNLFSGAIPPSLSSLPNLLALHLDRNQLSGPIPSSFSSFPSSPDLYLSHNHLSGPIPPSLASSPFDTIDFSRNNLSGDASFFFSSSNPITHIDLSRNQLSFDFSKVNFPANLTVLDLNHNMIFGSIPAEINKLTGLSDFNVSYNRLCGEIPPGTVTAKFDEFSYFHNKCLCGPPLAACK</sequence>
<keyword evidence="6" id="KW-0677">Repeat</keyword>
<dbReference type="Pfam" id="PF08263">
    <property type="entry name" value="LRRNT_2"/>
    <property type="match status" value="1"/>
</dbReference>
<dbReference type="AlphaFoldDB" id="A0A9D5HRW7"/>
<keyword evidence="9" id="KW-0325">Glycoprotein</keyword>
<dbReference type="Proteomes" id="UP001085076">
    <property type="component" value="Miscellaneous, Linkage group lg01"/>
</dbReference>
<dbReference type="EMBL" id="JAGGNH010000001">
    <property type="protein sequence ID" value="KAJ0987090.1"/>
    <property type="molecule type" value="Genomic_DNA"/>
</dbReference>
<evidence type="ECO:0000256" key="5">
    <source>
        <dbReference type="ARBA" id="ARBA00022729"/>
    </source>
</evidence>
<dbReference type="InterPro" id="IPR032675">
    <property type="entry name" value="LRR_dom_sf"/>
</dbReference>
<comment type="subcellular location">
    <subcellularLocation>
        <location evidence="2">Cell envelope</location>
    </subcellularLocation>
    <subcellularLocation>
        <location evidence="1">Membrane</location>
        <topology evidence="1">Single-pass membrane protein</topology>
    </subcellularLocation>
</comment>
<evidence type="ECO:0000256" key="11">
    <source>
        <dbReference type="SAM" id="SignalP"/>
    </source>
</evidence>
<comment type="similarity">
    <text evidence="10">Belongs to the polygalacturonase-inhibiting protein family.</text>
</comment>
<evidence type="ECO:0000256" key="9">
    <source>
        <dbReference type="ARBA" id="ARBA00023180"/>
    </source>
</evidence>
<keyword evidence="14" id="KW-1185">Reference proteome</keyword>
<dbReference type="PANTHER" id="PTHR48059:SF4">
    <property type="entry name" value="POLYGALACTURONASE INHIBITOR 1-RELATED"/>
    <property type="match status" value="1"/>
</dbReference>
<evidence type="ECO:0000256" key="10">
    <source>
        <dbReference type="ARBA" id="ARBA00038043"/>
    </source>
</evidence>
<evidence type="ECO:0000256" key="8">
    <source>
        <dbReference type="ARBA" id="ARBA00023136"/>
    </source>
</evidence>
<dbReference type="FunFam" id="3.80.10.10:FF:000129">
    <property type="entry name" value="Leucine-rich repeat receptor-like kinase"/>
    <property type="match status" value="1"/>
</dbReference>
<reference evidence="13" key="2">
    <citation type="journal article" date="2022" name="Hortic Res">
        <title>The genome of Dioscorea zingiberensis sheds light on the biosynthesis, origin and evolution of the medicinally important diosgenin saponins.</title>
        <authorList>
            <person name="Li Y."/>
            <person name="Tan C."/>
            <person name="Li Z."/>
            <person name="Guo J."/>
            <person name="Li S."/>
            <person name="Chen X."/>
            <person name="Wang C."/>
            <person name="Dai X."/>
            <person name="Yang H."/>
            <person name="Song W."/>
            <person name="Hou L."/>
            <person name="Xu J."/>
            <person name="Tong Z."/>
            <person name="Xu A."/>
            <person name="Yuan X."/>
            <person name="Wang W."/>
            <person name="Yang Q."/>
            <person name="Chen L."/>
            <person name="Sun Z."/>
            <person name="Wang K."/>
            <person name="Pan B."/>
            <person name="Chen J."/>
            <person name="Bao Y."/>
            <person name="Liu F."/>
            <person name="Qi X."/>
            <person name="Gang D.R."/>
            <person name="Wen J."/>
            <person name="Li J."/>
        </authorList>
    </citation>
    <scope>NUCLEOTIDE SEQUENCE</scope>
    <source>
        <strain evidence="13">Dzin_1.0</strain>
    </source>
</reference>